<accession>A0ACB5TK42</accession>
<keyword evidence="2" id="KW-1185">Reference proteome</keyword>
<evidence type="ECO:0000313" key="1">
    <source>
        <dbReference type="EMBL" id="GME89890.1"/>
    </source>
</evidence>
<proteinExistence type="predicted"/>
<dbReference type="Proteomes" id="UP001165101">
    <property type="component" value="Unassembled WGS sequence"/>
</dbReference>
<organism evidence="1 2">
    <name type="scientific">Candida boidinii</name>
    <name type="common">Yeast</name>
    <dbReference type="NCBI Taxonomy" id="5477"/>
    <lineage>
        <taxon>Eukaryota</taxon>
        <taxon>Fungi</taxon>
        <taxon>Dikarya</taxon>
        <taxon>Ascomycota</taxon>
        <taxon>Saccharomycotina</taxon>
        <taxon>Pichiomycetes</taxon>
        <taxon>Pichiales</taxon>
        <taxon>Pichiaceae</taxon>
        <taxon>Ogataea</taxon>
        <taxon>Ogataea/Candida clade</taxon>
    </lineage>
</organism>
<reference evidence="1" key="1">
    <citation type="submission" date="2023-04" db="EMBL/GenBank/DDBJ databases">
        <title>Candida boidinii NBRC 1967.</title>
        <authorList>
            <person name="Ichikawa N."/>
            <person name="Sato H."/>
            <person name="Tonouchi N."/>
        </authorList>
    </citation>
    <scope>NUCLEOTIDE SEQUENCE</scope>
    <source>
        <strain evidence="1">NBRC 1967</strain>
    </source>
</reference>
<evidence type="ECO:0000313" key="2">
    <source>
        <dbReference type="Proteomes" id="UP001165101"/>
    </source>
</evidence>
<dbReference type="EMBL" id="BSXV01000622">
    <property type="protein sequence ID" value="GME89890.1"/>
    <property type="molecule type" value="Genomic_DNA"/>
</dbReference>
<name>A0ACB5TK42_CANBO</name>
<protein>
    <submittedName>
        <fullName evidence="1">Unnamed protein product</fullName>
    </submittedName>
</protein>
<comment type="caution">
    <text evidence="1">The sequence shown here is derived from an EMBL/GenBank/DDBJ whole genome shotgun (WGS) entry which is preliminary data.</text>
</comment>
<gene>
    <name evidence="1" type="ORF">Cboi01_000160400</name>
</gene>
<sequence>MPTNQVDTEFDSVYAVPLHCQGCVDSVGNALKKLGGISEFDIDLQNQTVKVTGSVAPSEIVKSIQDTGKDAIIRGAGTPDSAAVCILESFDEKDKQSPVKGLARIVSVSKDSIVLYLQVNQYTI</sequence>